<evidence type="ECO:0008006" key="3">
    <source>
        <dbReference type="Google" id="ProtNLM"/>
    </source>
</evidence>
<name>A0ABV7P6F0_9PSEU</name>
<keyword evidence="2" id="KW-1185">Reference proteome</keyword>
<dbReference type="SUPFAM" id="SSF46785">
    <property type="entry name" value="Winged helix' DNA-binding domain"/>
    <property type="match status" value="1"/>
</dbReference>
<sequence length="127" mass="13906">MPGTSTESIGIVTRMWQLAKLFGEDRRRVLHDSDVDSATLDLLSMLRRSSPPYSLTTREPARLTSAGHALVEQTVDRVLERELELVSGLSEEQRAQLASLLKVLLGEVQNRCGDHGVSHVGDVGTAL</sequence>
<comment type="caution">
    <text evidence="1">The sequence shown here is derived from an EMBL/GenBank/DDBJ whole genome shotgun (WGS) entry which is preliminary data.</text>
</comment>
<dbReference type="EMBL" id="JBHRWK010000047">
    <property type="protein sequence ID" value="MFC3453346.1"/>
    <property type="molecule type" value="Genomic_DNA"/>
</dbReference>
<dbReference type="Proteomes" id="UP001595645">
    <property type="component" value="Unassembled WGS sequence"/>
</dbReference>
<accession>A0ABV7P6F0</accession>
<dbReference type="InterPro" id="IPR036388">
    <property type="entry name" value="WH-like_DNA-bd_sf"/>
</dbReference>
<dbReference type="RefSeq" id="WP_378242101.1">
    <property type="nucleotide sequence ID" value="NZ_JBHRWK010000047.1"/>
</dbReference>
<dbReference type="Gene3D" id="1.10.10.10">
    <property type="entry name" value="Winged helix-like DNA-binding domain superfamily/Winged helix DNA-binding domain"/>
    <property type="match status" value="1"/>
</dbReference>
<proteinExistence type="predicted"/>
<evidence type="ECO:0000313" key="2">
    <source>
        <dbReference type="Proteomes" id="UP001595645"/>
    </source>
</evidence>
<protein>
    <recommendedName>
        <fullName evidence="3">MarR family transcriptional regulator</fullName>
    </recommendedName>
</protein>
<gene>
    <name evidence="1" type="ORF">ACFOSH_28250</name>
</gene>
<evidence type="ECO:0000313" key="1">
    <source>
        <dbReference type="EMBL" id="MFC3453346.1"/>
    </source>
</evidence>
<reference evidence="2" key="1">
    <citation type="journal article" date="2019" name="Int. J. Syst. Evol. Microbiol.">
        <title>The Global Catalogue of Microorganisms (GCM) 10K type strain sequencing project: providing services to taxonomists for standard genome sequencing and annotation.</title>
        <authorList>
            <consortium name="The Broad Institute Genomics Platform"/>
            <consortium name="The Broad Institute Genome Sequencing Center for Infectious Disease"/>
            <person name="Wu L."/>
            <person name="Ma J."/>
        </authorList>
    </citation>
    <scope>NUCLEOTIDE SEQUENCE [LARGE SCALE GENOMIC DNA]</scope>
    <source>
        <strain evidence="2">CGMCC 4.7676</strain>
    </source>
</reference>
<organism evidence="1 2">
    <name type="scientific">Amycolatopsis speibonae</name>
    <dbReference type="NCBI Taxonomy" id="1450224"/>
    <lineage>
        <taxon>Bacteria</taxon>
        <taxon>Bacillati</taxon>
        <taxon>Actinomycetota</taxon>
        <taxon>Actinomycetes</taxon>
        <taxon>Pseudonocardiales</taxon>
        <taxon>Pseudonocardiaceae</taxon>
        <taxon>Amycolatopsis</taxon>
    </lineage>
</organism>
<dbReference type="InterPro" id="IPR036390">
    <property type="entry name" value="WH_DNA-bd_sf"/>
</dbReference>